<dbReference type="EMBL" id="JACEIK010004933">
    <property type="protein sequence ID" value="MCD9646832.1"/>
    <property type="molecule type" value="Genomic_DNA"/>
</dbReference>
<keyword evidence="2" id="KW-1133">Transmembrane helix</keyword>
<keyword evidence="4" id="KW-1185">Reference proteome</keyword>
<name>A0ABS8VIY2_DATST</name>
<dbReference type="Proteomes" id="UP000823775">
    <property type="component" value="Unassembled WGS sequence"/>
</dbReference>
<feature type="compositionally biased region" description="Basic and acidic residues" evidence="1">
    <location>
        <begin position="177"/>
        <end position="196"/>
    </location>
</feature>
<reference evidence="3 4" key="1">
    <citation type="journal article" date="2021" name="BMC Genomics">
        <title>Datura genome reveals duplications of psychoactive alkaloid biosynthetic genes and high mutation rate following tissue culture.</title>
        <authorList>
            <person name="Rajewski A."/>
            <person name="Carter-House D."/>
            <person name="Stajich J."/>
            <person name="Litt A."/>
        </authorList>
    </citation>
    <scope>NUCLEOTIDE SEQUENCE [LARGE SCALE GENOMIC DNA]</scope>
    <source>
        <strain evidence="3">AR-01</strain>
    </source>
</reference>
<evidence type="ECO:0000256" key="1">
    <source>
        <dbReference type="SAM" id="MobiDB-lite"/>
    </source>
</evidence>
<protein>
    <submittedName>
        <fullName evidence="3">Uncharacterized protein</fullName>
    </submittedName>
</protein>
<feature type="transmembrane region" description="Helical" evidence="2">
    <location>
        <begin position="6"/>
        <end position="25"/>
    </location>
</feature>
<evidence type="ECO:0000256" key="2">
    <source>
        <dbReference type="SAM" id="Phobius"/>
    </source>
</evidence>
<evidence type="ECO:0000313" key="4">
    <source>
        <dbReference type="Proteomes" id="UP000823775"/>
    </source>
</evidence>
<accession>A0ABS8VIY2</accession>
<evidence type="ECO:0000313" key="3">
    <source>
        <dbReference type="EMBL" id="MCD9646832.1"/>
    </source>
</evidence>
<feature type="non-terminal residue" evidence="3">
    <location>
        <position position="1"/>
    </location>
</feature>
<keyword evidence="2" id="KW-0812">Transmembrane</keyword>
<feature type="region of interest" description="Disordered" evidence="1">
    <location>
        <begin position="117"/>
        <end position="196"/>
    </location>
</feature>
<organism evidence="3 4">
    <name type="scientific">Datura stramonium</name>
    <name type="common">Jimsonweed</name>
    <name type="synonym">Common thornapple</name>
    <dbReference type="NCBI Taxonomy" id="4076"/>
    <lineage>
        <taxon>Eukaryota</taxon>
        <taxon>Viridiplantae</taxon>
        <taxon>Streptophyta</taxon>
        <taxon>Embryophyta</taxon>
        <taxon>Tracheophyta</taxon>
        <taxon>Spermatophyta</taxon>
        <taxon>Magnoliopsida</taxon>
        <taxon>eudicotyledons</taxon>
        <taxon>Gunneridae</taxon>
        <taxon>Pentapetalae</taxon>
        <taxon>asterids</taxon>
        <taxon>lamiids</taxon>
        <taxon>Solanales</taxon>
        <taxon>Solanaceae</taxon>
        <taxon>Solanoideae</taxon>
        <taxon>Datureae</taxon>
        <taxon>Datura</taxon>
    </lineage>
</organism>
<gene>
    <name evidence="3" type="ORF">HAX54_037028</name>
</gene>
<proteinExistence type="predicted"/>
<comment type="caution">
    <text evidence="3">The sequence shown here is derived from an EMBL/GenBank/DDBJ whole genome shotgun (WGS) entry which is preliminary data.</text>
</comment>
<sequence>NDGKNAKAIKILYFGLALMNTIVFLDAPGKRRFGTLSVLHIKTYELKKIDMVAEEPKKECSLSLKAELEYDDEEIAMFVQRIVSPFKKAMNATWVETSNVELEGDDVENDNLALMTRSDLDSDNDSTKISLSDLKTQESEDEHEIGLIQSSAEKVSAPALTEGTVMEVDSLNVPSESRQDLENSRGINPEKMDLIG</sequence>
<keyword evidence="2" id="KW-0472">Membrane</keyword>